<feature type="region of interest" description="Disordered" evidence="1">
    <location>
        <begin position="258"/>
        <end position="282"/>
    </location>
</feature>
<sequence>MVPLWELCTDTAYLNSCCLQSDTAGEDLYSCRTSLKPETCDRANGNDSSRGRCDKLELKNRVYKLLPERDLTGNNIKTFPTVRFEADSTIPHKNRDRKRRKFERDESELDRLRRSSPSKRVELSTGCRKNQDTSNNDALLNCRKRSLEVLNPLAVTRDPSSRRQKTVHPCSDSNHQHPIQSGKGRDKPGRLGCRRKHGRDFPPPAPKRVFQLRNDDYGAVQPRRSYSHYRKPIGTAVVALQDKRGHRRGQHGQLQAGFDRLLDTSGNKTENRNPTSGDASNNDVGDYWLHDCLGGFGDGNDDCVGDVCNNDVQE</sequence>
<organism evidence="2 3">
    <name type="scientific">Plakobranchus ocellatus</name>
    <dbReference type="NCBI Taxonomy" id="259542"/>
    <lineage>
        <taxon>Eukaryota</taxon>
        <taxon>Metazoa</taxon>
        <taxon>Spiralia</taxon>
        <taxon>Lophotrochozoa</taxon>
        <taxon>Mollusca</taxon>
        <taxon>Gastropoda</taxon>
        <taxon>Heterobranchia</taxon>
        <taxon>Euthyneura</taxon>
        <taxon>Panpulmonata</taxon>
        <taxon>Sacoglossa</taxon>
        <taxon>Placobranchoidea</taxon>
        <taxon>Plakobranchidae</taxon>
        <taxon>Plakobranchus</taxon>
    </lineage>
</organism>
<dbReference type="AlphaFoldDB" id="A0AAV4CWD5"/>
<keyword evidence="3" id="KW-1185">Reference proteome</keyword>
<dbReference type="Proteomes" id="UP000735302">
    <property type="component" value="Unassembled WGS sequence"/>
</dbReference>
<evidence type="ECO:0000313" key="3">
    <source>
        <dbReference type="Proteomes" id="UP000735302"/>
    </source>
</evidence>
<proteinExistence type="predicted"/>
<comment type="caution">
    <text evidence="2">The sequence shown here is derived from an EMBL/GenBank/DDBJ whole genome shotgun (WGS) entry which is preliminary data.</text>
</comment>
<feature type="compositionally biased region" description="Basic residues" evidence="1">
    <location>
        <begin position="92"/>
        <end position="101"/>
    </location>
</feature>
<name>A0AAV4CWD5_9GAST</name>
<reference evidence="2 3" key="1">
    <citation type="journal article" date="2021" name="Elife">
        <title>Chloroplast acquisition without the gene transfer in kleptoplastic sea slugs, Plakobranchus ocellatus.</title>
        <authorList>
            <person name="Maeda T."/>
            <person name="Takahashi S."/>
            <person name="Yoshida T."/>
            <person name="Shimamura S."/>
            <person name="Takaki Y."/>
            <person name="Nagai Y."/>
            <person name="Toyoda A."/>
            <person name="Suzuki Y."/>
            <person name="Arimoto A."/>
            <person name="Ishii H."/>
            <person name="Satoh N."/>
            <person name="Nishiyama T."/>
            <person name="Hasebe M."/>
            <person name="Maruyama T."/>
            <person name="Minagawa J."/>
            <person name="Obokata J."/>
            <person name="Shigenobu S."/>
        </authorList>
    </citation>
    <scope>NUCLEOTIDE SEQUENCE [LARGE SCALE GENOMIC DNA]</scope>
</reference>
<protein>
    <submittedName>
        <fullName evidence="2">Uncharacterized protein</fullName>
    </submittedName>
</protein>
<accession>A0AAV4CWD5</accession>
<gene>
    <name evidence="2" type="ORF">PoB_006267000</name>
</gene>
<feature type="compositionally biased region" description="Polar residues" evidence="1">
    <location>
        <begin position="264"/>
        <end position="282"/>
    </location>
</feature>
<evidence type="ECO:0000256" key="1">
    <source>
        <dbReference type="SAM" id="MobiDB-lite"/>
    </source>
</evidence>
<evidence type="ECO:0000313" key="2">
    <source>
        <dbReference type="EMBL" id="GFO36165.1"/>
    </source>
</evidence>
<feature type="region of interest" description="Disordered" evidence="1">
    <location>
        <begin position="154"/>
        <end position="209"/>
    </location>
</feature>
<feature type="region of interest" description="Disordered" evidence="1">
    <location>
        <begin position="88"/>
        <end position="139"/>
    </location>
</feature>
<dbReference type="EMBL" id="BLXT01007044">
    <property type="protein sequence ID" value="GFO36165.1"/>
    <property type="molecule type" value="Genomic_DNA"/>
</dbReference>